<dbReference type="Pfam" id="PF01037">
    <property type="entry name" value="AsnC_trans_reg"/>
    <property type="match status" value="1"/>
</dbReference>
<organism evidence="5 6">
    <name type="scientific">Providencia rustigianii</name>
    <dbReference type="NCBI Taxonomy" id="158850"/>
    <lineage>
        <taxon>Bacteria</taxon>
        <taxon>Pseudomonadati</taxon>
        <taxon>Pseudomonadota</taxon>
        <taxon>Gammaproteobacteria</taxon>
        <taxon>Enterobacterales</taxon>
        <taxon>Morganellaceae</taxon>
        <taxon>Providencia</taxon>
    </lineage>
</organism>
<dbReference type="PANTHER" id="PTHR30154">
    <property type="entry name" value="LEUCINE-RESPONSIVE REGULATORY PROTEIN"/>
    <property type="match status" value="1"/>
</dbReference>
<dbReference type="Pfam" id="PF13412">
    <property type="entry name" value="HTH_24"/>
    <property type="match status" value="1"/>
</dbReference>
<dbReference type="SMART" id="SM00344">
    <property type="entry name" value="HTH_ASNC"/>
    <property type="match status" value="1"/>
</dbReference>
<dbReference type="CDD" id="cd00090">
    <property type="entry name" value="HTH_ARSR"/>
    <property type="match status" value="1"/>
</dbReference>
<dbReference type="OrthoDB" id="166264at2"/>
<accession>A0A379G472</accession>
<dbReference type="GO" id="GO:0005829">
    <property type="term" value="C:cytosol"/>
    <property type="evidence" value="ECO:0007669"/>
    <property type="project" value="TreeGrafter"/>
</dbReference>
<feature type="domain" description="HTH asnC-type" evidence="4">
    <location>
        <begin position="25"/>
        <end position="88"/>
    </location>
</feature>
<dbReference type="Proteomes" id="UP000255129">
    <property type="component" value="Unassembled WGS sequence"/>
</dbReference>
<dbReference type="AlphaFoldDB" id="A0A379G472"/>
<name>A0A379G472_9GAMM</name>
<keyword evidence="3" id="KW-0804">Transcription</keyword>
<dbReference type="InterPro" id="IPR000485">
    <property type="entry name" value="AsnC-type_HTH_dom"/>
</dbReference>
<reference evidence="5 6" key="1">
    <citation type="submission" date="2018-06" db="EMBL/GenBank/DDBJ databases">
        <authorList>
            <consortium name="Pathogen Informatics"/>
            <person name="Doyle S."/>
        </authorList>
    </citation>
    <scope>NUCLEOTIDE SEQUENCE [LARGE SCALE GENOMIC DNA]</scope>
    <source>
        <strain evidence="5 6">NCTC12026</strain>
    </source>
</reference>
<dbReference type="InterPro" id="IPR036390">
    <property type="entry name" value="WH_DNA-bd_sf"/>
</dbReference>
<dbReference type="InterPro" id="IPR011008">
    <property type="entry name" value="Dimeric_a/b-barrel"/>
</dbReference>
<dbReference type="RefSeq" id="WP_006813195.1">
    <property type="nucleotide sequence ID" value="NZ_AP018946.1"/>
</dbReference>
<dbReference type="InterPro" id="IPR036388">
    <property type="entry name" value="WH-like_DNA-bd_sf"/>
</dbReference>
<evidence type="ECO:0000259" key="4">
    <source>
        <dbReference type="PROSITE" id="PS50956"/>
    </source>
</evidence>
<dbReference type="GO" id="GO:0043565">
    <property type="term" value="F:sequence-specific DNA binding"/>
    <property type="evidence" value="ECO:0007669"/>
    <property type="project" value="InterPro"/>
</dbReference>
<dbReference type="Gene3D" id="1.10.10.10">
    <property type="entry name" value="Winged helix-like DNA-binding domain superfamily/Winged helix DNA-binding domain"/>
    <property type="match status" value="1"/>
</dbReference>
<evidence type="ECO:0000256" key="2">
    <source>
        <dbReference type="ARBA" id="ARBA00023125"/>
    </source>
</evidence>
<dbReference type="SUPFAM" id="SSF46785">
    <property type="entry name" value="Winged helix' DNA-binding domain"/>
    <property type="match status" value="1"/>
</dbReference>
<evidence type="ECO:0000313" key="6">
    <source>
        <dbReference type="Proteomes" id="UP000255129"/>
    </source>
</evidence>
<dbReference type="SUPFAM" id="SSF54909">
    <property type="entry name" value="Dimeric alpha+beta barrel"/>
    <property type="match status" value="1"/>
</dbReference>
<evidence type="ECO:0000256" key="1">
    <source>
        <dbReference type="ARBA" id="ARBA00023015"/>
    </source>
</evidence>
<dbReference type="GO" id="GO:0006355">
    <property type="term" value="P:regulation of DNA-templated transcription"/>
    <property type="evidence" value="ECO:0007669"/>
    <property type="project" value="UniProtKB-ARBA"/>
</dbReference>
<dbReference type="PRINTS" id="PR00033">
    <property type="entry name" value="HTHASNC"/>
</dbReference>
<dbReference type="Gene3D" id="3.30.70.920">
    <property type="match status" value="1"/>
</dbReference>
<sequence>MPKGVGLNNSDKNELEHHSSSSIKLDAIDKHILQVLQRDGKIQNVELAKEVGLSPSPCLRRVKLLEDAGVIKRYVAVLDGTKIGAGLSLFARIWFKAQDAQTINQFVADIQKMPEVVECHLMAGECDALIRIVTEDMASYRRFHADYLTQIGSVQSIKTEVPMETVKVTYALPL</sequence>
<dbReference type="PANTHER" id="PTHR30154:SF34">
    <property type="entry name" value="TRANSCRIPTIONAL REGULATOR AZLB"/>
    <property type="match status" value="1"/>
</dbReference>
<dbReference type="EMBL" id="UGUA01000002">
    <property type="protein sequence ID" value="SUC35413.1"/>
    <property type="molecule type" value="Genomic_DNA"/>
</dbReference>
<keyword evidence="1" id="KW-0805">Transcription regulation</keyword>
<dbReference type="InterPro" id="IPR019888">
    <property type="entry name" value="Tscrpt_reg_AsnC-like"/>
</dbReference>
<dbReference type="InterPro" id="IPR011991">
    <property type="entry name" value="ArsR-like_HTH"/>
</dbReference>
<evidence type="ECO:0000313" key="5">
    <source>
        <dbReference type="EMBL" id="SUC35413.1"/>
    </source>
</evidence>
<evidence type="ECO:0000256" key="3">
    <source>
        <dbReference type="ARBA" id="ARBA00023163"/>
    </source>
</evidence>
<protein>
    <submittedName>
        <fullName evidence="5">Leucine-responsive regulatory protein</fullName>
    </submittedName>
</protein>
<dbReference type="PROSITE" id="PS50956">
    <property type="entry name" value="HTH_ASNC_2"/>
    <property type="match status" value="1"/>
</dbReference>
<keyword evidence="2" id="KW-0238">DNA-binding</keyword>
<dbReference type="InterPro" id="IPR019887">
    <property type="entry name" value="Tscrpt_reg_AsnC/Lrp_C"/>
</dbReference>
<proteinExistence type="predicted"/>
<dbReference type="GO" id="GO:0043200">
    <property type="term" value="P:response to amino acid"/>
    <property type="evidence" value="ECO:0007669"/>
    <property type="project" value="TreeGrafter"/>
</dbReference>
<gene>
    <name evidence="5" type="primary">lrp_3</name>
    <name evidence="5" type="ORF">NCTC12026_01809</name>
</gene>